<keyword evidence="1" id="KW-0472">Membrane</keyword>
<reference evidence="3 4" key="1">
    <citation type="submission" date="2015-04" db="EMBL/GenBank/DDBJ databases">
        <title>The complete genome sequence of the rumen methanogen Methanobrevibacter millerae SM9.</title>
        <authorList>
            <person name="Leahy S.C."/>
            <person name="Kelly W.J."/>
            <person name="Pacheco D.M."/>
            <person name="Li D."/>
            <person name="Altermann E."/>
            <person name="Attwood G.T."/>
        </authorList>
    </citation>
    <scope>NUCLEOTIDE SEQUENCE [LARGE SCALE GENOMIC DNA]</scope>
    <source>
        <strain evidence="3 4">SM9</strain>
    </source>
</reference>
<dbReference type="Proteomes" id="UP000067738">
    <property type="component" value="Chromosome"/>
</dbReference>
<protein>
    <submittedName>
        <fullName evidence="3">Adhesin-like protein</fullName>
    </submittedName>
</protein>
<dbReference type="InterPro" id="IPR013783">
    <property type="entry name" value="Ig-like_fold"/>
</dbReference>
<keyword evidence="1" id="KW-1133">Transmembrane helix</keyword>
<dbReference type="InterPro" id="IPR026870">
    <property type="entry name" value="Zinc_ribbon_dom"/>
</dbReference>
<dbReference type="GeneID" id="26736122"/>
<dbReference type="Pfam" id="PF13240">
    <property type="entry name" value="Zn_Ribbon_1"/>
    <property type="match status" value="1"/>
</dbReference>
<evidence type="ECO:0000256" key="1">
    <source>
        <dbReference type="SAM" id="Phobius"/>
    </source>
</evidence>
<gene>
    <name evidence="3" type="ORF">sm9_1162</name>
</gene>
<dbReference type="RefSeq" id="WP_058739222.1">
    <property type="nucleotide sequence ID" value="NZ_CP011266.1"/>
</dbReference>
<evidence type="ECO:0000259" key="2">
    <source>
        <dbReference type="Pfam" id="PF13240"/>
    </source>
</evidence>
<proteinExistence type="predicted"/>
<accession>A0A0U2V3A4</accession>
<evidence type="ECO:0000313" key="4">
    <source>
        <dbReference type="Proteomes" id="UP000067738"/>
    </source>
</evidence>
<dbReference type="PATRIC" id="fig|230361.4.peg.1200"/>
<dbReference type="AlphaFoldDB" id="A0A0U2V3A4"/>
<dbReference type="KEGG" id="mmil:sm9_1162"/>
<evidence type="ECO:0000313" key="3">
    <source>
        <dbReference type="EMBL" id="ALT68946.1"/>
    </source>
</evidence>
<dbReference type="OrthoDB" id="11143at2157"/>
<sequence length="152" mass="16566">MSRKCSNCGESIADDSLFCPKCGSYTKDNQKPRSFPLKWIAIAGIIIVLAVVAGYAISNHNSKTDTTLVMLSDSNLDSSNQYRVALKDAGNNPLKDKFIVVEFGNNTYKLKTDGNGTASINLTLSDGSHEIKSYYKGDDTYNDAHSSDIIVK</sequence>
<dbReference type="Gene3D" id="2.60.40.10">
    <property type="entry name" value="Immunoglobulins"/>
    <property type="match status" value="1"/>
</dbReference>
<feature type="transmembrane region" description="Helical" evidence="1">
    <location>
        <begin position="37"/>
        <end position="57"/>
    </location>
</feature>
<dbReference type="EMBL" id="CP011266">
    <property type="protein sequence ID" value="ALT68946.1"/>
    <property type="molecule type" value="Genomic_DNA"/>
</dbReference>
<feature type="domain" description="Zinc-ribbon" evidence="2">
    <location>
        <begin position="4"/>
        <end position="24"/>
    </location>
</feature>
<name>A0A0U2V3A4_9EURY</name>
<organism evidence="3 4">
    <name type="scientific">Methanobrevibacter millerae</name>
    <dbReference type="NCBI Taxonomy" id="230361"/>
    <lineage>
        <taxon>Archaea</taxon>
        <taxon>Methanobacteriati</taxon>
        <taxon>Methanobacteriota</taxon>
        <taxon>Methanomada group</taxon>
        <taxon>Methanobacteria</taxon>
        <taxon>Methanobacteriales</taxon>
        <taxon>Methanobacteriaceae</taxon>
        <taxon>Methanobrevibacter</taxon>
    </lineage>
</organism>
<keyword evidence="4" id="KW-1185">Reference proteome</keyword>
<keyword evidence="1" id="KW-0812">Transmembrane</keyword>